<comment type="caution">
    <text evidence="1">The sequence shown here is derived from an EMBL/GenBank/DDBJ whole genome shotgun (WGS) entry which is preliminary data.</text>
</comment>
<dbReference type="Proteomes" id="UP001176961">
    <property type="component" value="Unassembled WGS sequence"/>
</dbReference>
<accession>A0AA36MEY4</accession>
<dbReference type="AlphaFoldDB" id="A0AA36MEY4"/>
<evidence type="ECO:0000313" key="1">
    <source>
        <dbReference type="EMBL" id="CAJ0610071.1"/>
    </source>
</evidence>
<proteinExistence type="predicted"/>
<reference evidence="1" key="1">
    <citation type="submission" date="2023-07" db="EMBL/GenBank/DDBJ databases">
        <authorList>
            <consortium name="CYATHOMIX"/>
        </authorList>
    </citation>
    <scope>NUCLEOTIDE SEQUENCE</scope>
    <source>
        <strain evidence="1">N/A</strain>
    </source>
</reference>
<name>A0AA36MEY4_CYLNA</name>
<sequence>MIYPVEDTWSDVKFYPIYSVALLFTVKVRNSFQMDELISLLPSTYFASTLGVICFDIGTEKLRNLDGADVELV</sequence>
<gene>
    <name evidence="1" type="ORF">CYNAS_LOCUS22054</name>
</gene>
<dbReference type="EMBL" id="CATQJL010000326">
    <property type="protein sequence ID" value="CAJ0610071.1"/>
    <property type="molecule type" value="Genomic_DNA"/>
</dbReference>
<protein>
    <submittedName>
        <fullName evidence="1">Uncharacterized protein</fullName>
    </submittedName>
</protein>
<organism evidence="1 2">
    <name type="scientific">Cylicocyclus nassatus</name>
    <name type="common">Nematode worm</name>
    <dbReference type="NCBI Taxonomy" id="53992"/>
    <lineage>
        <taxon>Eukaryota</taxon>
        <taxon>Metazoa</taxon>
        <taxon>Ecdysozoa</taxon>
        <taxon>Nematoda</taxon>
        <taxon>Chromadorea</taxon>
        <taxon>Rhabditida</taxon>
        <taxon>Rhabditina</taxon>
        <taxon>Rhabditomorpha</taxon>
        <taxon>Strongyloidea</taxon>
        <taxon>Strongylidae</taxon>
        <taxon>Cylicocyclus</taxon>
    </lineage>
</organism>
<evidence type="ECO:0000313" key="2">
    <source>
        <dbReference type="Proteomes" id="UP001176961"/>
    </source>
</evidence>
<keyword evidence="2" id="KW-1185">Reference proteome</keyword>